<organism evidence="2 3">
    <name type="scientific">Geodermatophilus aquaeductus</name>
    <dbReference type="NCBI Taxonomy" id="1564161"/>
    <lineage>
        <taxon>Bacteria</taxon>
        <taxon>Bacillati</taxon>
        <taxon>Actinomycetota</taxon>
        <taxon>Actinomycetes</taxon>
        <taxon>Geodermatophilales</taxon>
        <taxon>Geodermatophilaceae</taxon>
        <taxon>Geodermatophilus</taxon>
    </lineage>
</organism>
<dbReference type="EMBL" id="FXTJ01000006">
    <property type="protein sequence ID" value="SMO89149.1"/>
    <property type="molecule type" value="Genomic_DNA"/>
</dbReference>
<proteinExistence type="predicted"/>
<dbReference type="Pfam" id="PF13455">
    <property type="entry name" value="MUG113"/>
    <property type="match status" value="1"/>
</dbReference>
<evidence type="ECO:0000256" key="1">
    <source>
        <dbReference type="SAM" id="MobiDB-lite"/>
    </source>
</evidence>
<accession>A0A521EZ15</accession>
<sequence>MPSGIPSSCVVVYDELVSDPREVERRIHERFKAYRVEDRRGFFRIPVKAAVVALQYGARDFPVAPDEGERAEILSQLHIRYRYWIKYGIVSVAIVQLAGAVLLEVVSAYPPGRGRTVERVDMDVMGDHFDPDDPIEVNGAKFLEFDEIDIINVAPLFEEEVARKIDEAHRQDLESIEQATLHPKRRCRKTSSALPVRSFNCRARCLSSRRESRPSRGLTASSRSRISESRLHRVELSVGEPPARSGATASTCAFTASQSPVSSACSARSSIHTIHTIHTIHRSGSASAPDGRRSSFTSPNSPQSGPRNPVGAASAWAWVRSRQGRESLLAVVL</sequence>
<evidence type="ECO:0000313" key="2">
    <source>
        <dbReference type="EMBL" id="SMO89149.1"/>
    </source>
</evidence>
<keyword evidence="3" id="KW-1185">Reference proteome</keyword>
<protein>
    <submittedName>
        <fullName evidence="2">Uncharacterized protein</fullName>
    </submittedName>
</protein>
<gene>
    <name evidence="2" type="ORF">SAMN06273567_106151</name>
</gene>
<name>A0A521EZ15_9ACTN</name>
<reference evidence="2 3" key="1">
    <citation type="submission" date="2017-05" db="EMBL/GenBank/DDBJ databases">
        <authorList>
            <person name="Varghese N."/>
            <person name="Submissions S."/>
        </authorList>
    </citation>
    <scope>NUCLEOTIDE SEQUENCE [LARGE SCALE GENOMIC DNA]</scope>
    <source>
        <strain evidence="2 3">DSM 46834</strain>
    </source>
</reference>
<dbReference type="AlphaFoldDB" id="A0A521EZ15"/>
<feature type="region of interest" description="Disordered" evidence="1">
    <location>
        <begin position="280"/>
        <end position="311"/>
    </location>
</feature>
<dbReference type="Proteomes" id="UP000317484">
    <property type="component" value="Unassembled WGS sequence"/>
</dbReference>
<evidence type="ECO:0000313" key="3">
    <source>
        <dbReference type="Proteomes" id="UP000317484"/>
    </source>
</evidence>
<feature type="compositionally biased region" description="Polar residues" evidence="1">
    <location>
        <begin position="294"/>
        <end position="306"/>
    </location>
</feature>